<comment type="similarity">
    <text evidence="1">Belongs to the serine-aspartate repeat-containing protein (SDr) family.</text>
</comment>
<evidence type="ECO:0000256" key="3">
    <source>
        <dbReference type="ARBA" id="ARBA00022729"/>
    </source>
</evidence>
<accession>A0A0R2FXA3</accession>
<dbReference type="EMBL" id="JQAZ01000002">
    <property type="protein sequence ID" value="KRN32985.1"/>
    <property type="molecule type" value="Genomic_DNA"/>
</dbReference>
<dbReference type="Gene3D" id="2.60.40.10">
    <property type="entry name" value="Immunoglobulins"/>
    <property type="match status" value="2"/>
</dbReference>
<organism evidence="8 9">
    <name type="scientific">Lactobacillus selangorensis</name>
    <dbReference type="NCBI Taxonomy" id="81857"/>
    <lineage>
        <taxon>Bacteria</taxon>
        <taxon>Bacillati</taxon>
        <taxon>Bacillota</taxon>
        <taxon>Bacilli</taxon>
        <taxon>Lactobacillales</taxon>
        <taxon>Lactobacillaceae</taxon>
        <taxon>Lactobacillus</taxon>
    </lineage>
</organism>
<keyword evidence="9" id="KW-1185">Reference proteome</keyword>
<name>A0A0R2FXA3_9LACO</name>
<evidence type="ECO:0000256" key="2">
    <source>
        <dbReference type="ARBA" id="ARBA00022525"/>
    </source>
</evidence>
<evidence type="ECO:0000256" key="5">
    <source>
        <dbReference type="SAM" id="Phobius"/>
    </source>
</evidence>
<dbReference type="PATRIC" id="fig|81857.3.peg.806"/>
<dbReference type="Proteomes" id="UP000051751">
    <property type="component" value="Unassembled WGS sequence"/>
</dbReference>
<keyword evidence="5" id="KW-0472">Membrane</keyword>
<feature type="transmembrane region" description="Helical" evidence="5">
    <location>
        <begin position="1038"/>
        <end position="1060"/>
    </location>
</feature>
<dbReference type="InterPro" id="IPR041033">
    <property type="entry name" value="SpaA_PFL_dom_1"/>
</dbReference>
<feature type="domain" description="SpaA-like prealbumin fold" evidence="6">
    <location>
        <begin position="821"/>
        <end position="902"/>
    </location>
</feature>
<evidence type="ECO:0000313" key="7">
    <source>
        <dbReference type="EMBL" id="KRN28605.1"/>
    </source>
</evidence>
<feature type="region of interest" description="Disordered" evidence="4">
    <location>
        <begin position="183"/>
        <end position="245"/>
    </location>
</feature>
<sequence length="1065" mass="116235">MLFTILFQFVGSFMELGSVFAVANEEAVVFENEEYGKATLTYTQPNQTQFDWQLNFEQKASSEKRQVGFILSEYASDKLELPEQVTTAENLEFTKTDLENGETLYLAKEGTNENKTTKITFSTTVKQQLEQYAFKIQGVIVNEDTARNGEKSWTKDDLTTANLLKDEKSQTVNVQNDILIQQNAARESSEKAAASSSSSAASESSEADDDADSDTASTEEKAESSSETEEDATTEAEDTTSLGAQSAARATKISAIAATNAGDLIISDKIFNNAADMKVEVSETKIGATVTRVDPDDENAGNSNYNSYTQIEKDVYFNYLKGSEDTKGSGKVNIKFDSESEDDIAELKKATVEVTYPKVGYIRNSNNKLVEIGAKVKISNIIRSPLTGSDWDGKGYPYKYPMIDLSTNLFSGTVLDGISSSDWNFTFFKVDDGTDVDFSKLSNPYMTFGSLNGHYTENASKPDTPGVYNGEFKGEFVKSMSGVQGSVSGSDSLIVNAKELKVFNSASNLVFENAYTGTASLSEDKDKLGHPVFNTSAVTFGLSGTTNSFQIGTGGGSSNHAWFTFASSAITPTQQTAPAKTVQPLTQYDSDGNASSNESGFDQRFYNDLDRYNAETGEEWALLEQYRVEGHNAENEKELVAGVPKKSDRYVTVGSEYYYFINQPTINYVSEGLVSPDKVTLTDTLPIGVSLSEETIKNSFTLYNLDGSELDLSDDQIDITAATETTGQKIIFTLTEQQIKDINELSKEEKHYGDDFSLRIKVKVAENVSAGEIMENVASSNFSYTTTEKDENGIEEEVIVDFDADSNPVHTVTKEEIKTLQLKLKKIASDTQAGLAEATFTVTKKDDSTVISTATSDTNGLLTFDEPLTVGEYTLKETVAPSGYQKVADIDFTVKENTDGKLVAVVKVGPTETEINENYQIVDHKIPMNLKIKKIDASDNKELSGAEFTLKKGDNTITGTTSWSDLQPGTYTLTETKAPSGYQLSDSVYTITIAKDGMTTVQKDGQPYADVSINKDGNPISITLTIKNNMQPALPVTGGMGILPLLIGGLILMAAGWFGYRKLRQ</sequence>
<dbReference type="STRING" id="81857.IV38_GL000804"/>
<feature type="compositionally biased region" description="Low complexity" evidence="4">
    <location>
        <begin position="191"/>
        <end position="204"/>
    </location>
</feature>
<dbReference type="PANTHER" id="PTHR36108">
    <property type="entry name" value="COLOSSIN-B-RELATED"/>
    <property type="match status" value="1"/>
</dbReference>
<keyword evidence="2" id="KW-0964">Secreted</keyword>
<reference evidence="9 10" key="1">
    <citation type="journal article" date="2015" name="Genome Announc.">
        <title>Expanding the biotechnology potential of lactobacilli through comparative genomics of 213 strains and associated genera.</title>
        <authorList>
            <person name="Sun Z."/>
            <person name="Harris H.M."/>
            <person name="McCann A."/>
            <person name="Guo C."/>
            <person name="Argimon S."/>
            <person name="Zhang W."/>
            <person name="Yang X."/>
            <person name="Jeffery I.B."/>
            <person name="Cooney J.C."/>
            <person name="Kagawa T.F."/>
            <person name="Liu W."/>
            <person name="Song Y."/>
            <person name="Salvetti E."/>
            <person name="Wrobel A."/>
            <person name="Rasinkangas P."/>
            <person name="Parkhill J."/>
            <person name="Rea M.C."/>
            <person name="O'Sullivan O."/>
            <person name="Ritari J."/>
            <person name="Douillard F.P."/>
            <person name="Paul Ross R."/>
            <person name="Yang R."/>
            <person name="Briner A.E."/>
            <person name="Felis G.E."/>
            <person name="de Vos W.M."/>
            <person name="Barrangou R."/>
            <person name="Klaenhammer T.R."/>
            <person name="Caufield P.W."/>
            <person name="Cui Y."/>
            <person name="Zhang H."/>
            <person name="O'Toole P.W."/>
        </authorList>
    </citation>
    <scope>NUCLEOTIDE SEQUENCE [LARGE SCALE GENOMIC DNA]</scope>
    <source>
        <strain evidence="7 10">ATCC BAA-66</strain>
        <strain evidence="8 9">DSM 13344</strain>
    </source>
</reference>
<keyword evidence="5" id="KW-0812">Transmembrane</keyword>
<evidence type="ECO:0000256" key="1">
    <source>
        <dbReference type="ARBA" id="ARBA00007257"/>
    </source>
</evidence>
<keyword evidence="3" id="KW-0732">Signal</keyword>
<evidence type="ECO:0000313" key="10">
    <source>
        <dbReference type="Proteomes" id="UP000051751"/>
    </source>
</evidence>
<evidence type="ECO:0000259" key="6">
    <source>
        <dbReference type="Pfam" id="PF17802"/>
    </source>
</evidence>
<dbReference type="EMBL" id="JQAT01000002">
    <property type="protein sequence ID" value="KRN28605.1"/>
    <property type="molecule type" value="Genomic_DNA"/>
</dbReference>
<gene>
    <name evidence="7" type="ORF">IV38_GL000804</name>
    <name evidence="8" type="ORF">IV40_GL001049</name>
</gene>
<comment type="caution">
    <text evidence="8">The sequence shown here is derived from an EMBL/GenBank/DDBJ whole genome shotgun (WGS) entry which is preliminary data.</text>
</comment>
<proteinExistence type="inferred from homology"/>
<feature type="compositionally biased region" description="Acidic residues" evidence="4">
    <location>
        <begin position="226"/>
        <end position="238"/>
    </location>
</feature>
<dbReference type="InterPro" id="IPR013783">
    <property type="entry name" value="Ig-like_fold"/>
</dbReference>
<protein>
    <recommendedName>
        <fullName evidence="6">SpaA-like prealbumin fold domain-containing protein</fullName>
    </recommendedName>
</protein>
<dbReference type="Pfam" id="PF17802">
    <property type="entry name" value="SpaA"/>
    <property type="match status" value="2"/>
</dbReference>
<evidence type="ECO:0000313" key="8">
    <source>
        <dbReference type="EMBL" id="KRN32985.1"/>
    </source>
</evidence>
<evidence type="ECO:0000256" key="4">
    <source>
        <dbReference type="SAM" id="MobiDB-lite"/>
    </source>
</evidence>
<evidence type="ECO:0000313" key="9">
    <source>
        <dbReference type="Proteomes" id="UP000051645"/>
    </source>
</evidence>
<dbReference type="PANTHER" id="PTHR36108:SF13">
    <property type="entry name" value="COLOSSIN-B-RELATED"/>
    <property type="match status" value="1"/>
</dbReference>
<keyword evidence="5" id="KW-1133">Transmembrane helix</keyword>
<dbReference type="Proteomes" id="UP000051645">
    <property type="component" value="Unassembled WGS sequence"/>
</dbReference>
<feature type="domain" description="SpaA-like prealbumin fold" evidence="6">
    <location>
        <begin position="929"/>
        <end position="1003"/>
    </location>
</feature>
<dbReference type="AlphaFoldDB" id="A0A0R2FXA3"/>
<dbReference type="SUPFAM" id="SSF49478">
    <property type="entry name" value="Cna protein B-type domain"/>
    <property type="match status" value="2"/>
</dbReference>